<dbReference type="SUPFAM" id="SSF57959">
    <property type="entry name" value="Leucine zipper domain"/>
    <property type="match status" value="1"/>
</dbReference>
<feature type="compositionally biased region" description="Polar residues" evidence="1">
    <location>
        <begin position="1"/>
        <end position="14"/>
    </location>
</feature>
<comment type="caution">
    <text evidence="2">The sequence shown here is derived from an EMBL/GenBank/DDBJ whole genome shotgun (WGS) entry which is preliminary data.</text>
</comment>
<protein>
    <recommendedName>
        <fullName evidence="4">BZIP domain-containing protein</fullName>
    </recommendedName>
</protein>
<dbReference type="InterPro" id="IPR046347">
    <property type="entry name" value="bZIP_sf"/>
</dbReference>
<evidence type="ECO:0000256" key="1">
    <source>
        <dbReference type="SAM" id="MobiDB-lite"/>
    </source>
</evidence>
<feature type="region of interest" description="Disordered" evidence="1">
    <location>
        <begin position="187"/>
        <end position="211"/>
    </location>
</feature>
<dbReference type="PANTHER" id="PTHR40618">
    <property type="entry name" value="B-ZIP TRANSCRIPTION FACTOR (EUROFUNG)-RELATED"/>
    <property type="match status" value="1"/>
</dbReference>
<dbReference type="OrthoDB" id="3555317at2759"/>
<dbReference type="PANTHER" id="PTHR40618:SF1">
    <property type="entry name" value="B-ZIP TRANSCRIPTION FACTOR (EUROFUNG)"/>
    <property type="match status" value="1"/>
</dbReference>
<dbReference type="Gene3D" id="1.20.5.170">
    <property type="match status" value="1"/>
</dbReference>
<organism evidence="2 3">
    <name type="scientific">Rhizodiscina lignyota</name>
    <dbReference type="NCBI Taxonomy" id="1504668"/>
    <lineage>
        <taxon>Eukaryota</taxon>
        <taxon>Fungi</taxon>
        <taxon>Dikarya</taxon>
        <taxon>Ascomycota</taxon>
        <taxon>Pezizomycotina</taxon>
        <taxon>Dothideomycetes</taxon>
        <taxon>Pleosporomycetidae</taxon>
        <taxon>Aulographales</taxon>
        <taxon>Rhizodiscinaceae</taxon>
        <taxon>Rhizodiscina</taxon>
    </lineage>
</organism>
<sequence>MPSSDSEGTSQAPNSRKRQRTATKAGKDGEDAKKARGRPRVEAQDETAADRRRTQIRLAQRAYRQRKETTIASLKKQVGDLQSTIDEMNKSFLNFNDRAVSSGVIGLNADLARELRATTEHFLTLARNASSGASGSDGEDQEEEQLAIEAPRKSKPTPTTGPHEQELDLTMNESNVLRDIGWGYTQTIGDTSNSSSTRASAEPQNEFLPGVKMNDAPHLLQRFRESNSTLNLPFFGLDDLQASTTTGDEIMDITSNSNAHNYGLNLSQFNAMIPSPPAISDKAQVDSSATLTLADGPFAIFPSASRALATPPIASPMISTKLGLPYTYSFQETTFARRLHRAAIERGFHLISQAELRPQRFAEVFGLTLRFSTRNDVRARLRQILSRGPGESLDNHGGPYLNFGGAGTHYAKRDSDRNIIKGSQKRIGPFGRLPQLQNTEQSIGMDLAETMMLSQTDDQVPDGYEGEWLDPTDVEGYLQERGLKLEAQAHFVEGEVSDIDEEALGPEILSSTPTVSNDFSPPYARSPNTVVGLGEKDKRSGESPWNGIFHDLAAFDRVSGFDTNSLFPDGMGLDFGGIGRINDFSSSAWFDDPNFGSGTSPVLTTGSTAESVNEPAMEFSRGGATGTAMVSAKRRKRSVTVDVGKMIDELIRGAVCLGRTPGFRRTDVDQALHNSLIAVH</sequence>
<feature type="compositionally biased region" description="Polar residues" evidence="1">
    <location>
        <begin position="187"/>
        <end position="203"/>
    </location>
</feature>
<dbReference type="GO" id="GO:0003700">
    <property type="term" value="F:DNA-binding transcription factor activity"/>
    <property type="evidence" value="ECO:0007669"/>
    <property type="project" value="InterPro"/>
</dbReference>
<accession>A0A9P4M7E2</accession>
<feature type="region of interest" description="Disordered" evidence="1">
    <location>
        <begin position="129"/>
        <end position="172"/>
    </location>
</feature>
<proteinExistence type="predicted"/>
<feature type="compositionally biased region" description="Acidic residues" evidence="1">
    <location>
        <begin position="137"/>
        <end position="146"/>
    </location>
</feature>
<dbReference type="Proteomes" id="UP000799772">
    <property type="component" value="Unassembled WGS sequence"/>
</dbReference>
<feature type="compositionally biased region" description="Basic and acidic residues" evidence="1">
    <location>
        <begin position="25"/>
        <end position="53"/>
    </location>
</feature>
<dbReference type="EMBL" id="ML978124">
    <property type="protein sequence ID" value="KAF2100601.1"/>
    <property type="molecule type" value="Genomic_DNA"/>
</dbReference>
<gene>
    <name evidence="2" type="ORF">NA57DRAFT_74203</name>
</gene>
<evidence type="ECO:0000313" key="2">
    <source>
        <dbReference type="EMBL" id="KAF2100601.1"/>
    </source>
</evidence>
<dbReference type="CDD" id="cd14688">
    <property type="entry name" value="bZIP_YAP"/>
    <property type="match status" value="1"/>
</dbReference>
<reference evidence="2" key="1">
    <citation type="journal article" date="2020" name="Stud. Mycol.">
        <title>101 Dothideomycetes genomes: a test case for predicting lifestyles and emergence of pathogens.</title>
        <authorList>
            <person name="Haridas S."/>
            <person name="Albert R."/>
            <person name="Binder M."/>
            <person name="Bloem J."/>
            <person name="Labutti K."/>
            <person name="Salamov A."/>
            <person name="Andreopoulos B."/>
            <person name="Baker S."/>
            <person name="Barry K."/>
            <person name="Bills G."/>
            <person name="Bluhm B."/>
            <person name="Cannon C."/>
            <person name="Castanera R."/>
            <person name="Culley D."/>
            <person name="Daum C."/>
            <person name="Ezra D."/>
            <person name="Gonzalez J."/>
            <person name="Henrissat B."/>
            <person name="Kuo A."/>
            <person name="Liang C."/>
            <person name="Lipzen A."/>
            <person name="Lutzoni F."/>
            <person name="Magnuson J."/>
            <person name="Mondo S."/>
            <person name="Nolan M."/>
            <person name="Ohm R."/>
            <person name="Pangilinan J."/>
            <person name="Park H.-J."/>
            <person name="Ramirez L."/>
            <person name="Alfaro M."/>
            <person name="Sun H."/>
            <person name="Tritt A."/>
            <person name="Yoshinaga Y."/>
            <person name="Zwiers L.-H."/>
            <person name="Turgeon B."/>
            <person name="Goodwin S."/>
            <person name="Spatafora J."/>
            <person name="Crous P."/>
            <person name="Grigoriev I."/>
        </authorList>
    </citation>
    <scope>NUCLEOTIDE SEQUENCE</scope>
    <source>
        <strain evidence="2">CBS 133067</strain>
    </source>
</reference>
<keyword evidence="3" id="KW-1185">Reference proteome</keyword>
<dbReference type="AlphaFoldDB" id="A0A9P4M7E2"/>
<name>A0A9P4M7E2_9PEZI</name>
<evidence type="ECO:0008006" key="4">
    <source>
        <dbReference type="Google" id="ProtNLM"/>
    </source>
</evidence>
<feature type="region of interest" description="Disordered" evidence="1">
    <location>
        <begin position="1"/>
        <end position="53"/>
    </location>
</feature>
<evidence type="ECO:0000313" key="3">
    <source>
        <dbReference type="Proteomes" id="UP000799772"/>
    </source>
</evidence>